<dbReference type="Pfam" id="PF03216">
    <property type="entry name" value="Rhabdo_ncap_2"/>
    <property type="match status" value="1"/>
</dbReference>
<dbReference type="EMBL" id="OX411436">
    <property type="protein sequence ID" value="CAI5930313.1"/>
    <property type="molecule type" value="Genomic_DNA"/>
</dbReference>
<keyword evidence="4 9" id="KW-0946">Virion</keyword>
<keyword evidence="9" id="KW-1035">Host cytoplasm</keyword>
<comment type="subcellular location">
    <subcellularLocation>
        <location evidence="9">Virion</location>
    </subcellularLocation>
    <subcellularLocation>
        <location evidence="9">Host cytoplasm</location>
    </subcellularLocation>
</comment>
<evidence type="ECO:0000256" key="1">
    <source>
        <dbReference type="ARBA" id="ARBA00014389"/>
    </source>
</evidence>
<evidence type="ECO:0000256" key="2">
    <source>
        <dbReference type="ARBA" id="ARBA00022497"/>
    </source>
</evidence>
<evidence type="ECO:0000256" key="6">
    <source>
        <dbReference type="ARBA" id="ARBA00023086"/>
    </source>
</evidence>
<proteinExistence type="inferred from homology"/>
<evidence type="ECO:0000256" key="3">
    <source>
        <dbReference type="ARBA" id="ARBA00022561"/>
    </source>
</evidence>
<organism evidence="11 12">
    <name type="scientific">Cytorhabdovirus sp. 'tiliae'</name>
    <dbReference type="NCBI Taxonomy" id="3004219"/>
    <lineage>
        <taxon>Viruses</taxon>
        <taxon>Riboviria</taxon>
        <taxon>Orthornavirae</taxon>
        <taxon>Negarnaviricota</taxon>
        <taxon>Haploviricotina</taxon>
        <taxon>Monjiviricetes</taxon>
        <taxon>Mononegavirales</taxon>
        <taxon>Rhabdoviridae</taxon>
        <taxon>Betarhabdovirinae</taxon>
    </lineage>
</organism>
<keyword evidence="12" id="KW-1185">Reference proteome</keyword>
<dbReference type="Proteomes" id="UP001161560">
    <property type="component" value="Segment"/>
</dbReference>
<evidence type="ECO:0000256" key="8">
    <source>
        <dbReference type="ARBA" id="ARBA00033344"/>
    </source>
</evidence>
<feature type="compositionally biased region" description="Low complexity" evidence="10">
    <location>
        <begin position="183"/>
        <end position="194"/>
    </location>
</feature>
<keyword evidence="7 9" id="KW-0687">Ribonucleoprotein</keyword>
<reference evidence="11" key="1">
    <citation type="submission" date="2023-01" db="EMBL/GenBank/DDBJ databases">
        <authorList>
            <person name="Kopke K."/>
        </authorList>
    </citation>
    <scope>NUCLEOTIDE SEQUENCE</scope>
    <source>
        <strain evidence="11">E54634</strain>
    </source>
</reference>
<evidence type="ECO:0000256" key="10">
    <source>
        <dbReference type="SAM" id="MobiDB-lite"/>
    </source>
</evidence>
<evidence type="ECO:0000313" key="12">
    <source>
        <dbReference type="Proteomes" id="UP001161560"/>
    </source>
</evidence>
<accession>A0A9J7CAZ0</accession>
<evidence type="ECO:0000256" key="4">
    <source>
        <dbReference type="ARBA" id="ARBA00022844"/>
    </source>
</evidence>
<dbReference type="EMBL" id="OX411436">
    <property type="protein sequence ID" value="CAI6378856.1"/>
    <property type="molecule type" value="Viral_cRNA"/>
</dbReference>
<feature type="compositionally biased region" description="Polar residues" evidence="10">
    <location>
        <begin position="206"/>
        <end position="217"/>
    </location>
</feature>
<feature type="region of interest" description="Disordered" evidence="10">
    <location>
        <begin position="183"/>
        <end position="221"/>
    </location>
</feature>
<comment type="subunit">
    <text evidence="9">Homomultimerizes to form the nucleocapsid. Binds to viral genomic RNA.</text>
</comment>
<sequence>MGFILKHLRAKAHNLVLSFHLQNCWYPSQASRLIIPQILIKMAVATNNTIVGRYSRLNAVQLQASDITSLEYSDSEVESRFSYYTMQLKSRGVLRPVYNRVRDSLITRTVTTRTAKDMLDLAVHLEEPAETIGTGGVLQPTYVYGFAGIFPMEGQRTKTGNNIVADEVFPELVGTAQVVTSVQGTSSGGSTTAARPLAPPDAQRTGAAQTTQDTGVNNDLMPAPLVPTQTVATPPPAATSTPPPADTGVLDVPSFKEVCFISAFALRLIVKTSANVSNAYENTLGVRYKKWYGRDLTIGNPGQEYWEQVKNFIESDKRLRITWVLTISKQEDIIDQDSVAAGINKYLAVTPLSYGGMQAQNMFMQAWHRTKIPPDFILQEGHCPGTARAFDTIAMISAQYEPKTAGSEIEATEATRANGTAQLSKLRRFRYARLFSPGFFSALQAKEAAQAIYLFACLLKKVVNFDANQDPDKIVVVGQLGDDTKAVLRAAADEIYGRPAGASTDLYSGTMLNILSRQTANPPAAVGAVGLPPVNENVFAHLS</sequence>
<comment type="function">
    <text evidence="9">Encapsidates the genome, protecting it from nucleases. The encapsidated genomic RNA is termed the nucleocapsid (NC) and serves as template for viral transcription and replication.</text>
</comment>
<dbReference type="InterPro" id="IPR004902">
    <property type="entry name" value="Rhabdo_ncap_2"/>
</dbReference>
<name>A0A9J7CAZ0_9RHAB</name>
<dbReference type="GO" id="GO:0030430">
    <property type="term" value="C:host cell cytoplasm"/>
    <property type="evidence" value="ECO:0007669"/>
    <property type="project" value="UniProtKB-SubCell"/>
</dbReference>
<dbReference type="GO" id="GO:0003723">
    <property type="term" value="F:RNA binding"/>
    <property type="evidence" value="ECO:0007669"/>
    <property type="project" value="UniProtKB-UniRule"/>
</dbReference>
<keyword evidence="3 9" id="KW-0167">Capsid protein</keyword>
<dbReference type="GO" id="GO:0019029">
    <property type="term" value="C:helical viral capsid"/>
    <property type="evidence" value="ECO:0007669"/>
    <property type="project" value="UniProtKB-UniRule"/>
</dbReference>
<evidence type="ECO:0000313" key="11">
    <source>
        <dbReference type="EMBL" id="CAI6378856.1"/>
    </source>
</evidence>
<keyword evidence="6 9" id="KW-0543">Viral nucleoprotein</keyword>
<evidence type="ECO:0000256" key="9">
    <source>
        <dbReference type="RuleBase" id="RU369108"/>
    </source>
</evidence>
<evidence type="ECO:0000256" key="7">
    <source>
        <dbReference type="ARBA" id="ARBA00023274"/>
    </source>
</evidence>
<dbReference type="GO" id="GO:0019013">
    <property type="term" value="C:viral nucleocapsid"/>
    <property type="evidence" value="ECO:0007669"/>
    <property type="project" value="UniProtKB-UniRule"/>
</dbReference>
<protein>
    <recommendedName>
        <fullName evidence="1 9">Nucleoprotein</fullName>
        <shortName evidence="9">NP</shortName>
        <shortName evidence="9">Protein N</shortName>
    </recommendedName>
    <alternativeName>
        <fullName evidence="8 9">Nucleocapsid protein</fullName>
    </alternativeName>
</protein>
<evidence type="ECO:0000256" key="5">
    <source>
        <dbReference type="ARBA" id="ARBA00022884"/>
    </source>
</evidence>
<dbReference type="GO" id="GO:1990904">
    <property type="term" value="C:ribonucleoprotein complex"/>
    <property type="evidence" value="ECO:0007669"/>
    <property type="project" value="UniProtKB-UniRule"/>
</dbReference>
<keyword evidence="2 9" id="KW-1139">Helical capsid protein</keyword>
<keyword evidence="5 9" id="KW-0694">RNA-binding</keyword>
<gene>
    <name evidence="11" type="primary">putative N</name>
</gene>
<comment type="similarity">
    <text evidence="9">Belongs to the cytorhabdovirus nucleocapsid protein family.</text>
</comment>